<gene>
    <name evidence="1" type="ORF">AKN88_08345</name>
    <name evidence="2" type="ORF">HX099_02200</name>
</gene>
<dbReference type="PATRIC" id="fig|1697052.3.peg.1201"/>
<dbReference type="SUPFAM" id="SSF160631">
    <property type="entry name" value="SMI1/KNR4-like"/>
    <property type="match status" value="1"/>
</dbReference>
<reference evidence="1 3" key="1">
    <citation type="journal article" date="2015" name="Genome Announc.">
        <title>Genome Sequences of Oblitimonas alkaliphila gen. nov. sp. nov. (Proposed), a Novel Bacterium of the Pseudomonadaceae Family.</title>
        <authorList>
            <person name="Lauer A.C."/>
            <person name="Nicholson A.C."/>
            <person name="Humrighouse B.W."/>
            <person name="Emery B."/>
            <person name="Drobish A."/>
            <person name="Juieng P."/>
            <person name="Loparev V."/>
            <person name="McQuiston J.R."/>
        </authorList>
    </citation>
    <scope>NUCLEOTIDE SEQUENCE [LARGE SCALE GENOMIC DNA]</scope>
    <source>
        <strain evidence="1 3">E5571</strain>
    </source>
</reference>
<dbReference type="Pfam" id="PF14567">
    <property type="entry name" value="SUKH_5"/>
    <property type="match status" value="1"/>
</dbReference>
<proteinExistence type="predicted"/>
<reference evidence="2" key="2">
    <citation type="submission" date="2020-06" db="EMBL/GenBank/DDBJ databases">
        <authorList>
            <person name="Dong N."/>
        </authorList>
    </citation>
    <scope>NUCLEOTIDE SEQUENCE</scope>
    <source>
        <strain evidence="2">DF46-2-2</strain>
    </source>
</reference>
<dbReference type="Proteomes" id="UP001173465">
    <property type="component" value="Unassembled WGS sequence"/>
</dbReference>
<evidence type="ECO:0000313" key="1">
    <source>
        <dbReference type="EMBL" id="AKX59936.1"/>
    </source>
</evidence>
<accession>A0A0K1XF20</accession>
<dbReference type="KEGG" id="pbb:AKN87_10715"/>
<protein>
    <submittedName>
        <fullName evidence="1">Cell wall assembly protein</fullName>
    </submittedName>
    <submittedName>
        <fullName evidence="2">SMI1/KNR4 family protein</fullName>
    </submittedName>
</protein>
<dbReference type="RefSeq" id="WP_053101112.1">
    <property type="nucleotide sequence ID" value="NZ_CP012358.1"/>
</dbReference>
<organism evidence="1 3">
    <name type="scientific">Thiopseudomonas alkaliphila</name>
    <dbReference type="NCBI Taxonomy" id="1697053"/>
    <lineage>
        <taxon>Bacteria</taxon>
        <taxon>Pseudomonadati</taxon>
        <taxon>Pseudomonadota</taxon>
        <taxon>Gammaproteobacteria</taxon>
        <taxon>Pseudomonadales</taxon>
        <taxon>Pseudomonadaceae</taxon>
        <taxon>Thiopseudomonas</taxon>
    </lineage>
</organism>
<evidence type="ECO:0000313" key="3">
    <source>
        <dbReference type="Proteomes" id="UP000063953"/>
    </source>
</evidence>
<keyword evidence="3" id="KW-1185">Reference proteome</keyword>
<evidence type="ECO:0000313" key="2">
    <source>
        <dbReference type="EMBL" id="MDM1695481.1"/>
    </source>
</evidence>
<dbReference type="Proteomes" id="UP000063953">
    <property type="component" value="Chromosome"/>
</dbReference>
<reference evidence="2" key="3">
    <citation type="journal article" date="2022" name="Sci. Total Environ.">
        <title>Prevalence, transmission, and molecular epidemiology of tet(X)-positive bacteria among humans, animals, and environmental niches in China: An epidemiological, and genomic-based study.</title>
        <authorList>
            <person name="Dong N."/>
            <person name="Zeng Y."/>
            <person name="Cai C."/>
            <person name="Sun C."/>
            <person name="Lu J."/>
            <person name="Liu C."/>
            <person name="Zhou H."/>
            <person name="Sun Q."/>
            <person name="Shu L."/>
            <person name="Wang H."/>
            <person name="Wang Y."/>
            <person name="Wang S."/>
            <person name="Wu C."/>
            <person name="Chan E.W."/>
            <person name="Chen G."/>
            <person name="Shen Z."/>
            <person name="Chen S."/>
            <person name="Zhang R."/>
        </authorList>
    </citation>
    <scope>NUCLEOTIDE SEQUENCE</scope>
    <source>
        <strain evidence="2">DF46-2-2</strain>
    </source>
</reference>
<dbReference type="EMBL" id="CP012365">
    <property type="protein sequence ID" value="AKX59936.1"/>
    <property type="molecule type" value="Genomic_DNA"/>
</dbReference>
<dbReference type="InterPro" id="IPR037883">
    <property type="entry name" value="Knr4/Smi1-like_sf"/>
</dbReference>
<dbReference type="Gene3D" id="3.40.1580.10">
    <property type="entry name" value="SMI1/KNR4-like"/>
    <property type="match status" value="1"/>
</dbReference>
<sequence length="135" mass="15514">MEEVIELLRERCEATPVPLELPDEEVLVEIQEEILLHIPYDLRQFLLTVSDVVYGSIEPVTASDPNSHTYLPEVTALAWEQGLPRYLVPVCDTGSLIYASDPDGIIYAWDYATQELTDEEWESIWDWCSEVWLNA</sequence>
<dbReference type="EMBL" id="JACANB010000001">
    <property type="protein sequence ID" value="MDM1695481.1"/>
    <property type="molecule type" value="Genomic_DNA"/>
</dbReference>
<dbReference type="AlphaFoldDB" id="A0A0K1XF20"/>
<dbReference type="GeneID" id="93984746"/>
<dbReference type="OrthoDB" id="8456590at2"/>
<dbReference type="STRING" id="1697053.AKN87_10715"/>
<name>A0A0K1XF20_9GAMM</name>